<keyword evidence="2" id="KW-1185">Reference proteome</keyword>
<dbReference type="AlphaFoldDB" id="F4R5F6"/>
<dbReference type="Proteomes" id="UP000001072">
    <property type="component" value="Unassembled WGS sequence"/>
</dbReference>
<name>F4R5F6_MELLP</name>
<dbReference type="RefSeq" id="XP_007404413.1">
    <property type="nucleotide sequence ID" value="XM_007404351.1"/>
</dbReference>
<dbReference type="OrthoDB" id="2498178at2759"/>
<protein>
    <submittedName>
        <fullName evidence="1">Uncharacterized protein</fullName>
    </submittedName>
</protein>
<dbReference type="EMBL" id="GL883091">
    <property type="protein sequence ID" value="EGG12038.1"/>
    <property type="molecule type" value="Genomic_DNA"/>
</dbReference>
<sequence>MCLKNHDDFINCLKFRGCWGDQFSLTDAKIMRKLTLNHLRWTDGVTGPRDKDLDRIGMNRSNETILNFI</sequence>
<dbReference type="GeneID" id="18931603"/>
<dbReference type="HOGENOM" id="CLU_2776444_0_0_1"/>
<dbReference type="VEuPathDB" id="FungiDB:MELLADRAFT_70684"/>
<organism evidence="2">
    <name type="scientific">Melampsora larici-populina (strain 98AG31 / pathotype 3-4-7)</name>
    <name type="common">Poplar leaf rust fungus</name>
    <dbReference type="NCBI Taxonomy" id="747676"/>
    <lineage>
        <taxon>Eukaryota</taxon>
        <taxon>Fungi</taxon>
        <taxon>Dikarya</taxon>
        <taxon>Basidiomycota</taxon>
        <taxon>Pucciniomycotina</taxon>
        <taxon>Pucciniomycetes</taxon>
        <taxon>Pucciniales</taxon>
        <taxon>Melampsoraceae</taxon>
        <taxon>Melampsora</taxon>
    </lineage>
</organism>
<gene>
    <name evidence="1" type="ORF">MELLADRAFT_70684</name>
</gene>
<accession>F4R5F6</accession>
<proteinExistence type="predicted"/>
<evidence type="ECO:0000313" key="2">
    <source>
        <dbReference type="Proteomes" id="UP000001072"/>
    </source>
</evidence>
<evidence type="ECO:0000313" key="1">
    <source>
        <dbReference type="EMBL" id="EGG12038.1"/>
    </source>
</evidence>
<dbReference type="InParanoid" id="F4R5F6"/>
<dbReference type="KEGG" id="mlr:MELLADRAFT_70684"/>
<reference evidence="2" key="1">
    <citation type="journal article" date="2011" name="Proc. Natl. Acad. Sci. U.S.A.">
        <title>Obligate biotrophy features unraveled by the genomic analysis of rust fungi.</title>
        <authorList>
            <person name="Duplessis S."/>
            <person name="Cuomo C.A."/>
            <person name="Lin Y.-C."/>
            <person name="Aerts A."/>
            <person name="Tisserant E."/>
            <person name="Veneault-Fourrey C."/>
            <person name="Joly D.L."/>
            <person name="Hacquard S."/>
            <person name="Amselem J."/>
            <person name="Cantarel B.L."/>
            <person name="Chiu R."/>
            <person name="Coutinho P.M."/>
            <person name="Feau N."/>
            <person name="Field M."/>
            <person name="Frey P."/>
            <person name="Gelhaye E."/>
            <person name="Goldberg J."/>
            <person name="Grabherr M.G."/>
            <person name="Kodira C.D."/>
            <person name="Kohler A."/>
            <person name="Kuees U."/>
            <person name="Lindquist E.A."/>
            <person name="Lucas S.M."/>
            <person name="Mago R."/>
            <person name="Mauceli E."/>
            <person name="Morin E."/>
            <person name="Murat C."/>
            <person name="Pangilinan J.L."/>
            <person name="Park R."/>
            <person name="Pearson M."/>
            <person name="Quesneville H."/>
            <person name="Rouhier N."/>
            <person name="Sakthikumar S."/>
            <person name="Salamov A.A."/>
            <person name="Schmutz J."/>
            <person name="Selles B."/>
            <person name="Shapiro H."/>
            <person name="Tanguay P."/>
            <person name="Tuskan G.A."/>
            <person name="Henrissat B."/>
            <person name="Van de Peer Y."/>
            <person name="Rouze P."/>
            <person name="Ellis J.G."/>
            <person name="Dodds P.N."/>
            <person name="Schein J.E."/>
            <person name="Zhong S."/>
            <person name="Hamelin R.C."/>
            <person name="Grigoriev I.V."/>
            <person name="Szabo L.J."/>
            <person name="Martin F."/>
        </authorList>
    </citation>
    <scope>NUCLEOTIDE SEQUENCE [LARGE SCALE GENOMIC DNA]</scope>
    <source>
        <strain evidence="2">98AG31 / pathotype 3-4-7</strain>
    </source>
</reference>